<feature type="domain" description="C-type lectin" evidence="2">
    <location>
        <begin position="25"/>
        <end position="132"/>
    </location>
</feature>
<protein>
    <submittedName>
        <fullName evidence="3">C-type mannose receptor 2-like</fullName>
    </submittedName>
</protein>
<keyword evidence="1" id="KW-0732">Signal</keyword>
<dbReference type="AlphaFoldDB" id="A0A9Q9YQ35"/>
<dbReference type="Pfam" id="PF00059">
    <property type="entry name" value="Lectin_C"/>
    <property type="match status" value="2"/>
</dbReference>
<dbReference type="OrthoDB" id="6369810at2759"/>
<dbReference type="SMART" id="SM00034">
    <property type="entry name" value="CLECT"/>
    <property type="match status" value="2"/>
</dbReference>
<dbReference type="RefSeq" id="XP_042623651.1">
    <property type="nucleotide sequence ID" value="XM_042767717.1"/>
</dbReference>
<name>A0A9Q9YQ35_CYPCA</name>
<evidence type="ECO:0000313" key="3">
    <source>
        <dbReference type="RefSeq" id="XP_042623651.1"/>
    </source>
</evidence>
<evidence type="ECO:0000259" key="2">
    <source>
        <dbReference type="PROSITE" id="PS50041"/>
    </source>
</evidence>
<proteinExistence type="predicted"/>
<sequence>MDGSLFVLLLLSGLFWSSSALSRPYHYINVRMSWPEAQSYCRSKYTDLATVDSMDDVNRLVNIVDAGYSGSVWIGLKRGTQKRWGWSNGENTTSQYYNWDSGQPNGDEDCVSTYAGVWHDMLCSDERYFVCYENSGYILIQSTKNWTDAQSYCRQNYTDLPTIHNSEQNNQINQILLSENYIWIGLFLDSWEWSDKWSLFFRHWAAGQPSMSSGSGDCVGMSTADSGKWAQYSCDLQQPFICHGDKLNRKQIVRLKLSCNECTLNDPSLQTSILHEISEKLKSMGLESESKLSWRKREDEEVFDQESNYMANSNNECKKQ</sequence>
<feature type="domain" description="C-type lectin" evidence="2">
    <location>
        <begin position="132"/>
        <end position="243"/>
    </location>
</feature>
<dbReference type="Proteomes" id="UP001155660">
    <property type="component" value="Chromosome A2"/>
</dbReference>
<dbReference type="GeneID" id="109057328"/>
<reference evidence="3" key="1">
    <citation type="submission" date="2025-08" db="UniProtKB">
        <authorList>
            <consortium name="RefSeq"/>
        </authorList>
    </citation>
    <scope>IDENTIFICATION</scope>
    <source>
        <tissue evidence="3">Muscle</tissue>
    </source>
</reference>
<gene>
    <name evidence="3" type="primary">LOC109057328</name>
</gene>
<dbReference type="KEGG" id="ccar:109057328"/>
<accession>A0A9Q9YQ35</accession>
<evidence type="ECO:0000256" key="1">
    <source>
        <dbReference type="SAM" id="SignalP"/>
    </source>
</evidence>
<feature type="signal peptide" evidence="1">
    <location>
        <begin position="1"/>
        <end position="20"/>
    </location>
</feature>
<dbReference type="PANTHER" id="PTHR45784:SF3">
    <property type="entry name" value="C-TYPE LECTIN DOMAIN FAMILY 4 MEMBER K-LIKE-RELATED"/>
    <property type="match status" value="1"/>
</dbReference>
<organism evidence="3">
    <name type="scientific">Cyprinus carpio</name>
    <name type="common">Common carp</name>
    <dbReference type="NCBI Taxonomy" id="7962"/>
    <lineage>
        <taxon>Eukaryota</taxon>
        <taxon>Metazoa</taxon>
        <taxon>Chordata</taxon>
        <taxon>Craniata</taxon>
        <taxon>Vertebrata</taxon>
        <taxon>Euteleostomi</taxon>
        <taxon>Actinopterygii</taxon>
        <taxon>Neopterygii</taxon>
        <taxon>Teleostei</taxon>
        <taxon>Ostariophysi</taxon>
        <taxon>Cypriniformes</taxon>
        <taxon>Cyprinidae</taxon>
        <taxon>Cyprininae</taxon>
        <taxon>Cyprinus</taxon>
    </lineage>
</organism>
<dbReference type="PROSITE" id="PS50041">
    <property type="entry name" value="C_TYPE_LECTIN_2"/>
    <property type="match status" value="2"/>
</dbReference>
<dbReference type="InterPro" id="IPR001304">
    <property type="entry name" value="C-type_lectin-like"/>
</dbReference>
<feature type="chain" id="PRO_5040358653" evidence="1">
    <location>
        <begin position="21"/>
        <end position="320"/>
    </location>
</feature>
<dbReference type="PANTHER" id="PTHR45784">
    <property type="entry name" value="C-TYPE LECTIN DOMAIN FAMILY 20 MEMBER A-RELATED"/>
    <property type="match status" value="1"/>
</dbReference>